<gene>
    <name evidence="2" type="ORF">DU000_08160</name>
</gene>
<dbReference type="InterPro" id="IPR036291">
    <property type="entry name" value="NAD(P)-bd_dom_sf"/>
</dbReference>
<proteinExistence type="predicted"/>
<keyword evidence="3" id="KW-1185">Reference proteome</keyword>
<dbReference type="InterPro" id="IPR051450">
    <property type="entry name" value="Gfo/Idh/MocA_Oxidoreductases"/>
</dbReference>
<dbReference type="SUPFAM" id="SSF51735">
    <property type="entry name" value="NAD(P)-binding Rossmann-fold domains"/>
    <property type="match status" value="1"/>
</dbReference>
<protein>
    <submittedName>
        <fullName evidence="2">Gfo/Idh/MocA family oxidoreductase</fullName>
    </submittedName>
</protein>
<dbReference type="EMBL" id="QPGB01000003">
    <property type="protein sequence ID" value="RCS57427.1"/>
    <property type="molecule type" value="Genomic_DNA"/>
</dbReference>
<dbReference type="Proteomes" id="UP000252357">
    <property type="component" value="Unassembled WGS sequence"/>
</dbReference>
<dbReference type="OrthoDB" id="9793050at2"/>
<dbReference type="Gene3D" id="3.30.360.10">
    <property type="entry name" value="Dihydrodipicolinate Reductase, domain 2"/>
    <property type="match status" value="1"/>
</dbReference>
<comment type="caution">
    <text evidence="2">The sequence shown here is derived from an EMBL/GenBank/DDBJ whole genome shotgun (WGS) entry which is preliminary data.</text>
</comment>
<dbReference type="InterPro" id="IPR000683">
    <property type="entry name" value="Gfo/Idh/MocA-like_OxRdtase_N"/>
</dbReference>
<dbReference type="Gene3D" id="3.40.50.720">
    <property type="entry name" value="NAD(P)-binding Rossmann-like Domain"/>
    <property type="match status" value="1"/>
</dbReference>
<dbReference type="PANTHER" id="PTHR43377">
    <property type="entry name" value="BILIVERDIN REDUCTASE A"/>
    <property type="match status" value="1"/>
</dbReference>
<dbReference type="Pfam" id="PF01408">
    <property type="entry name" value="GFO_IDH_MocA"/>
    <property type="match status" value="1"/>
</dbReference>
<evidence type="ECO:0000259" key="1">
    <source>
        <dbReference type="Pfam" id="PF01408"/>
    </source>
</evidence>
<dbReference type="PANTHER" id="PTHR43377:SF1">
    <property type="entry name" value="BILIVERDIN REDUCTASE A"/>
    <property type="match status" value="1"/>
</dbReference>
<sequence>MRSLNVWVVGAGPMALDYVKVLIEVGAHITVVGRGAKSASHMQETYGVPVIAGGLDNFLIAKPALPDAAIVAVGVEVLASVAAQLLNFGVKKILLEKPGALSYTELSALQQRAQSLGADIYIAYNRRMYAAVMAANQMIEEDGGIQSMHFEFTEWGHVIESISKAPGVKEAWVLANSTHVIDLAFYLGGTPTELNAVTAGTSLCWHPSASIFSGAGKTDRGVLFSYQANWDAPGRWSLEVLSRHRRFIFRPMETLQVMRRGSVSIDQVVIDDKYDKNFKPGLYKQVDCFLNDSTPGGLCTINDQLINWPIYEKIAGYVSM</sequence>
<dbReference type="AlphaFoldDB" id="A0A368L1J0"/>
<dbReference type="GO" id="GO:0000166">
    <property type="term" value="F:nucleotide binding"/>
    <property type="evidence" value="ECO:0007669"/>
    <property type="project" value="InterPro"/>
</dbReference>
<reference evidence="2 3" key="1">
    <citation type="journal article" date="2018" name="Int. J. Syst. Evol. Microbiol.">
        <title>Parvibium lacunae gen. nov., sp. nov., a new member of the family Alcaligenaceae isolated from a freshwater pond.</title>
        <authorList>
            <person name="Chen W.M."/>
            <person name="Xie P.B."/>
            <person name="Hsu M.Y."/>
            <person name="Sheu S.Y."/>
        </authorList>
    </citation>
    <scope>NUCLEOTIDE SEQUENCE [LARGE SCALE GENOMIC DNA]</scope>
    <source>
        <strain evidence="2 3">KMB9</strain>
    </source>
</reference>
<feature type="domain" description="Gfo/Idh/MocA-like oxidoreductase N-terminal" evidence="1">
    <location>
        <begin position="4"/>
        <end position="120"/>
    </location>
</feature>
<name>A0A368L1J0_9BURK</name>
<evidence type="ECO:0000313" key="3">
    <source>
        <dbReference type="Proteomes" id="UP000252357"/>
    </source>
</evidence>
<dbReference type="RefSeq" id="WP_114402908.1">
    <property type="nucleotide sequence ID" value="NZ_QPGB01000003.1"/>
</dbReference>
<organism evidence="2 3">
    <name type="scientific">Parvibium lacunae</name>
    <dbReference type="NCBI Taxonomy" id="1888893"/>
    <lineage>
        <taxon>Bacteria</taxon>
        <taxon>Pseudomonadati</taxon>
        <taxon>Pseudomonadota</taxon>
        <taxon>Betaproteobacteria</taxon>
        <taxon>Burkholderiales</taxon>
        <taxon>Alcaligenaceae</taxon>
        <taxon>Parvibium</taxon>
    </lineage>
</organism>
<accession>A0A368L1J0</accession>
<evidence type="ECO:0000313" key="2">
    <source>
        <dbReference type="EMBL" id="RCS57427.1"/>
    </source>
</evidence>